<evidence type="ECO:0000313" key="2">
    <source>
        <dbReference type="Proteomes" id="UP000198546"/>
    </source>
</evidence>
<accession>A0A1G6ZUM8</accession>
<evidence type="ECO:0008006" key="3">
    <source>
        <dbReference type="Google" id="ProtNLM"/>
    </source>
</evidence>
<dbReference type="EMBL" id="LT629688">
    <property type="protein sequence ID" value="SDE06241.1"/>
    <property type="molecule type" value="Genomic_DNA"/>
</dbReference>
<reference evidence="1 2" key="1">
    <citation type="submission" date="2016-10" db="EMBL/GenBank/DDBJ databases">
        <authorList>
            <person name="de Groot N.N."/>
        </authorList>
    </citation>
    <scope>NUCLEOTIDE SEQUENCE [LARGE SCALE GENOMIC DNA]</scope>
    <source>
        <strain evidence="1 2">MON 2.2</strain>
    </source>
</reference>
<organism evidence="1 2">
    <name type="scientific">Auraticoccus monumenti</name>
    <dbReference type="NCBI Taxonomy" id="675864"/>
    <lineage>
        <taxon>Bacteria</taxon>
        <taxon>Bacillati</taxon>
        <taxon>Actinomycetota</taxon>
        <taxon>Actinomycetes</taxon>
        <taxon>Propionibacteriales</taxon>
        <taxon>Propionibacteriaceae</taxon>
        <taxon>Auraticoccus</taxon>
    </lineage>
</organism>
<dbReference type="InterPro" id="IPR025339">
    <property type="entry name" value="DUF4245"/>
</dbReference>
<dbReference type="Pfam" id="PF14030">
    <property type="entry name" value="DUF4245"/>
    <property type="match status" value="1"/>
</dbReference>
<name>A0A1G6ZUM8_9ACTN</name>
<sequence>MARGNRNRSNAADMFRSLAVILLPILLLGAILTVRLDDYPVEPVAVEPVLAQAREQSPYPVLVPQQLPQGWVPTRVSWVATGQPALNDEPSPANRWMVGYLDPTETFVAVEQSDGPSDQFVADVSREGLPEATSTVSGEPWQQLVSPDGRTRSLVDADEGVTTIVTGDVGYDELVAFATTLSAG</sequence>
<dbReference type="OrthoDB" id="3827115at2"/>
<dbReference type="RefSeq" id="WP_157677101.1">
    <property type="nucleotide sequence ID" value="NZ_LT629688.1"/>
</dbReference>
<protein>
    <recommendedName>
        <fullName evidence="3">DUF4245 domain-containing protein</fullName>
    </recommendedName>
</protein>
<dbReference type="STRING" id="675864.SAMN04489747_2406"/>
<evidence type="ECO:0000313" key="1">
    <source>
        <dbReference type="EMBL" id="SDE06241.1"/>
    </source>
</evidence>
<proteinExistence type="predicted"/>
<dbReference type="AlphaFoldDB" id="A0A1G6ZUM8"/>
<dbReference type="Proteomes" id="UP000198546">
    <property type="component" value="Chromosome i"/>
</dbReference>
<keyword evidence="2" id="KW-1185">Reference proteome</keyword>
<gene>
    <name evidence="1" type="ORF">SAMN04489747_2406</name>
</gene>